<dbReference type="PANTHER" id="PTHR12977">
    <property type="entry name" value="SUPPRESSOR OF VARIEGATION 4-20-RELATED"/>
    <property type="match status" value="1"/>
</dbReference>
<accession>A0A1L9PIZ4</accession>
<dbReference type="PROSITE" id="PS00122">
    <property type="entry name" value="CARBOXYLESTERASE_B_1"/>
    <property type="match status" value="1"/>
</dbReference>
<dbReference type="GO" id="GO:0005634">
    <property type="term" value="C:nucleus"/>
    <property type="evidence" value="ECO:0007669"/>
    <property type="project" value="UniProtKB-SubCell"/>
</dbReference>
<dbReference type="PANTHER" id="PTHR12977:SF4">
    <property type="entry name" value="HISTONE-LYSINE N-METHYLTRANSFERASE KMT5B"/>
    <property type="match status" value="1"/>
</dbReference>
<dbReference type="SMART" id="SM00317">
    <property type="entry name" value="SET"/>
    <property type="match status" value="1"/>
</dbReference>
<dbReference type="InterPro" id="IPR029058">
    <property type="entry name" value="AB_hydrolase_fold"/>
</dbReference>
<dbReference type="InterPro" id="IPR039977">
    <property type="entry name" value="Suv4-20/Set9"/>
</dbReference>
<dbReference type="SUPFAM" id="SSF82199">
    <property type="entry name" value="SET domain"/>
    <property type="match status" value="1"/>
</dbReference>
<sequence length="1115" mass="124258">MPPSKARSSPSVERRDRLTLAKLASYDDVATDALVDCAHFWTKTRKNRTKYIPVRGLVEDTVSNILLHDVIVAKDAVLAERNLLDLSGMKRYLAKLGNDREKDWFRKHLRKYIHIYLPDCPFEVTTTNRYTITEHEAAICARKFVPQGREIKYLSGTLVPMTKEEEQDLDLKRKDFSIVMSSRRKTPSFFLGPARFANHDCNANGRLVTRGTEGMQVVATRDIYPGEEITVSYGEDYFGVDNCECLCLTCERAVRNGWSPDLDSEPQSKATTPDAAATEEYLTPSKRKRTLDADSDTSPSSTPHKRGKFTPRGSNLRSELSLPEEVAISIESEPRNVSTLNPLLPAPASSHQKSGLNGDNIQSSSGTDSESLTSLTPEESQRSSASTTATSCDTEIKLKGENCTETSLTATATTRILEGESRADSCASDVSDSVKQEDQPETPGSQKRPRKARTKRVYLTVEPVSKLTRVPGDYTKTPKLLAQSYDRWVDCHTCNAWFVQQNSYLTRRECPRCERHSMLYGFRWPKTDRDGPHDDEERVMDHRTVHRFLYPEEEALISRRGRGVSFGITPTPELSDMRSETPDSEALDEQRGTRAYNDPIANLDYGSFQGKYDETYNLSYFRKIPYAAPPVGENRFRAPQPPFKIPNGIYDTDQGFDMCPQRTVNGSEDCLYLGLFSRPWNPHPAPHRPVLVVFHGGAFVQGEASFELPPSSFPVLNASSLNDYIVIYPSYRVNAFGFLPGTAIKDSPTSDLNPGLLDQEYVLKWVQAHISHFGGDPHNVTVWGQSAGGGSVVAQVLANGRPGHQKLFSKALASSPFWPKTYRYDDPEAEDIYDQLVNLTGCANARDSLSCLKNVDVQVIRDASLAISAEHTYTTTSYTWAPVIDDKFLLSTLTEATNPHHPGHGIKTDHILATYNTHEGENFIPPGLASTNTTDDGFNSSTASFHSWLSGFLPGLSPAEIHELETKYYPPTGHTETLGLYNSTFVRAGLVYRDVVLACPAYWLAGSARGNGYLAEYTIEPARHASDTIYWNTVNPIQQTNPLIYTGFAGAFASFFQTGDPNAHKLTDGNVVGVPELRRTGEEFVIREHGFENVQLERLRAKCDFFRSVGGRVPV</sequence>
<evidence type="ECO:0000256" key="8">
    <source>
        <dbReference type="ARBA" id="ARBA00022603"/>
    </source>
</evidence>
<keyword evidence="7" id="KW-0158">Chromosome</keyword>
<keyword evidence="20" id="KW-1185">Reference proteome</keyword>
<evidence type="ECO:0000256" key="10">
    <source>
        <dbReference type="ARBA" id="ARBA00022691"/>
    </source>
</evidence>
<evidence type="ECO:0000259" key="18">
    <source>
        <dbReference type="PROSITE" id="PS50280"/>
    </source>
</evidence>
<dbReference type="EMBL" id="KV878128">
    <property type="protein sequence ID" value="OJJ01443.1"/>
    <property type="molecule type" value="Genomic_DNA"/>
</dbReference>
<evidence type="ECO:0000256" key="6">
    <source>
        <dbReference type="ARBA" id="ARBA00015413"/>
    </source>
</evidence>
<evidence type="ECO:0000256" key="2">
    <source>
        <dbReference type="ARBA" id="ARBA00004123"/>
    </source>
</evidence>
<dbReference type="EC" id="2.1.1.372" evidence="14"/>
<evidence type="ECO:0000256" key="4">
    <source>
        <dbReference type="ARBA" id="ARBA00005964"/>
    </source>
</evidence>
<dbReference type="VEuPathDB" id="FungiDB:ASPVEDRAFT_131161"/>
<dbReference type="PROSITE" id="PS51567">
    <property type="entry name" value="SAM_MT43_SUVAR420_1"/>
    <property type="match status" value="1"/>
</dbReference>
<dbReference type="Pfam" id="PF00135">
    <property type="entry name" value="COesterase"/>
    <property type="match status" value="1"/>
</dbReference>
<proteinExistence type="inferred from homology"/>
<keyword evidence="10" id="KW-0949">S-adenosyl-L-methionine</keyword>
<evidence type="ECO:0000256" key="13">
    <source>
        <dbReference type="ARBA" id="ARBA00023242"/>
    </source>
</evidence>
<feature type="compositionally biased region" description="Low complexity" evidence="17">
    <location>
        <begin position="363"/>
        <end position="391"/>
    </location>
</feature>
<keyword evidence="8" id="KW-0489">Methyltransferase</keyword>
<keyword evidence="13" id="KW-0539">Nucleus</keyword>
<dbReference type="InterPro" id="IPR046341">
    <property type="entry name" value="SET_dom_sf"/>
</dbReference>
<feature type="region of interest" description="Disordered" evidence="17">
    <location>
        <begin position="258"/>
        <end position="320"/>
    </location>
</feature>
<gene>
    <name evidence="19" type="ORF">ASPVEDRAFT_131161</name>
</gene>
<dbReference type="InterPro" id="IPR019826">
    <property type="entry name" value="Carboxylesterase_B_AS"/>
</dbReference>
<dbReference type="GO" id="GO:0016787">
    <property type="term" value="F:hydrolase activity"/>
    <property type="evidence" value="ECO:0007669"/>
    <property type="project" value="UniProtKB-KW"/>
</dbReference>
<comment type="similarity">
    <text evidence="4">Belongs to the type-B carboxylesterase/lipase family.</text>
</comment>
<dbReference type="InterPro" id="IPR001214">
    <property type="entry name" value="SET_dom"/>
</dbReference>
<protein>
    <recommendedName>
        <fullName evidence="6">Histone-lysine N-methyltransferase SET9</fullName>
        <ecNumber evidence="14">2.1.1.372</ecNumber>
    </recommendedName>
    <alternativeName>
        <fullName evidence="5">Histone-lysine N-methyltransferase set9</fullName>
    </alternativeName>
    <alternativeName>
        <fullName evidence="15">SET domain protein 9</fullName>
    </alternativeName>
</protein>
<reference evidence="20" key="1">
    <citation type="journal article" date="2017" name="Genome Biol.">
        <title>Comparative genomics reveals high biological diversity and specific adaptations in the industrially and medically important fungal genus Aspergillus.</title>
        <authorList>
            <person name="de Vries R.P."/>
            <person name="Riley R."/>
            <person name="Wiebenga A."/>
            <person name="Aguilar-Osorio G."/>
            <person name="Amillis S."/>
            <person name="Uchima C.A."/>
            <person name="Anderluh G."/>
            <person name="Asadollahi M."/>
            <person name="Askin M."/>
            <person name="Barry K."/>
            <person name="Battaglia E."/>
            <person name="Bayram O."/>
            <person name="Benocci T."/>
            <person name="Braus-Stromeyer S.A."/>
            <person name="Caldana C."/>
            <person name="Canovas D."/>
            <person name="Cerqueira G.C."/>
            <person name="Chen F."/>
            <person name="Chen W."/>
            <person name="Choi C."/>
            <person name="Clum A."/>
            <person name="Dos Santos R.A."/>
            <person name="Damasio A.R."/>
            <person name="Diallinas G."/>
            <person name="Emri T."/>
            <person name="Fekete E."/>
            <person name="Flipphi M."/>
            <person name="Freyberg S."/>
            <person name="Gallo A."/>
            <person name="Gournas C."/>
            <person name="Habgood R."/>
            <person name="Hainaut M."/>
            <person name="Harispe M.L."/>
            <person name="Henrissat B."/>
            <person name="Hilden K.S."/>
            <person name="Hope R."/>
            <person name="Hossain A."/>
            <person name="Karabika E."/>
            <person name="Karaffa L."/>
            <person name="Karanyi Z."/>
            <person name="Krasevec N."/>
            <person name="Kuo A."/>
            <person name="Kusch H."/>
            <person name="LaButti K."/>
            <person name="Lagendijk E.L."/>
            <person name="Lapidus A."/>
            <person name="Levasseur A."/>
            <person name="Lindquist E."/>
            <person name="Lipzen A."/>
            <person name="Logrieco A.F."/>
            <person name="MacCabe A."/>
            <person name="Maekelae M.R."/>
            <person name="Malavazi I."/>
            <person name="Melin P."/>
            <person name="Meyer V."/>
            <person name="Mielnichuk N."/>
            <person name="Miskei M."/>
            <person name="Molnar A.P."/>
            <person name="Mule G."/>
            <person name="Ngan C.Y."/>
            <person name="Orejas M."/>
            <person name="Orosz E."/>
            <person name="Ouedraogo J.P."/>
            <person name="Overkamp K.M."/>
            <person name="Park H.-S."/>
            <person name="Perrone G."/>
            <person name="Piumi F."/>
            <person name="Punt P.J."/>
            <person name="Ram A.F."/>
            <person name="Ramon A."/>
            <person name="Rauscher S."/>
            <person name="Record E."/>
            <person name="Riano-Pachon D.M."/>
            <person name="Robert V."/>
            <person name="Roehrig J."/>
            <person name="Ruller R."/>
            <person name="Salamov A."/>
            <person name="Salih N.S."/>
            <person name="Samson R.A."/>
            <person name="Sandor E."/>
            <person name="Sanguinetti M."/>
            <person name="Schuetze T."/>
            <person name="Sepcic K."/>
            <person name="Shelest E."/>
            <person name="Sherlock G."/>
            <person name="Sophianopoulou V."/>
            <person name="Squina F.M."/>
            <person name="Sun H."/>
            <person name="Susca A."/>
            <person name="Todd R.B."/>
            <person name="Tsang A."/>
            <person name="Unkles S.E."/>
            <person name="van de Wiele N."/>
            <person name="van Rossen-Uffink D."/>
            <person name="Oliveira J.V."/>
            <person name="Vesth T.C."/>
            <person name="Visser J."/>
            <person name="Yu J.-H."/>
            <person name="Zhou M."/>
            <person name="Andersen M.R."/>
            <person name="Archer D.B."/>
            <person name="Baker S.E."/>
            <person name="Benoit I."/>
            <person name="Brakhage A.A."/>
            <person name="Braus G.H."/>
            <person name="Fischer R."/>
            <person name="Frisvad J.C."/>
            <person name="Goldman G.H."/>
            <person name="Houbraken J."/>
            <person name="Oakley B."/>
            <person name="Pocsi I."/>
            <person name="Scazzocchio C."/>
            <person name="Seiboth B."/>
            <person name="vanKuyk P.A."/>
            <person name="Wortman J."/>
            <person name="Dyer P.S."/>
            <person name="Grigoriev I.V."/>
        </authorList>
    </citation>
    <scope>NUCLEOTIDE SEQUENCE [LARGE SCALE GENOMIC DNA]</scope>
    <source>
        <strain evidence="20">CBS 583.65</strain>
    </source>
</reference>
<dbReference type="Gene3D" id="3.40.50.1820">
    <property type="entry name" value="alpha/beta hydrolase"/>
    <property type="match status" value="1"/>
</dbReference>
<name>A0A1L9PIZ4_ASPVE</name>
<dbReference type="GO" id="GO:0140943">
    <property type="term" value="F:histone H4K20 trimethyltransferase activity"/>
    <property type="evidence" value="ECO:0007669"/>
    <property type="project" value="UniProtKB-EC"/>
</dbReference>
<dbReference type="Gene3D" id="2.170.270.10">
    <property type="entry name" value="SET domain"/>
    <property type="match status" value="1"/>
</dbReference>
<dbReference type="GO" id="GO:0005694">
    <property type="term" value="C:chromosome"/>
    <property type="evidence" value="ECO:0007669"/>
    <property type="project" value="UniProtKB-SubCell"/>
</dbReference>
<dbReference type="InterPro" id="IPR025783">
    <property type="entry name" value="Set9_fungi"/>
</dbReference>
<comment type="function">
    <text evidence="1">Histone methyltransferase that trimethylates 'Lys-20' of histone H4 to form H4K20me3.</text>
</comment>
<keyword evidence="11" id="KW-0378">Hydrolase</keyword>
<dbReference type="PROSITE" id="PS50280">
    <property type="entry name" value="SET"/>
    <property type="match status" value="1"/>
</dbReference>
<dbReference type="FunFam" id="3.40.50.1820:FF:000299">
    <property type="entry name" value="Carboxylic ester hydrolase"/>
    <property type="match status" value="1"/>
</dbReference>
<dbReference type="Pfam" id="PF00856">
    <property type="entry name" value="SET"/>
    <property type="match status" value="1"/>
</dbReference>
<keyword evidence="12" id="KW-0156">Chromatin regulator</keyword>
<dbReference type="GO" id="GO:0032259">
    <property type="term" value="P:methylation"/>
    <property type="evidence" value="ECO:0007669"/>
    <property type="project" value="UniProtKB-KW"/>
</dbReference>
<evidence type="ECO:0000256" key="7">
    <source>
        <dbReference type="ARBA" id="ARBA00022454"/>
    </source>
</evidence>
<evidence type="ECO:0000256" key="16">
    <source>
        <dbReference type="ARBA" id="ARBA00048081"/>
    </source>
</evidence>
<evidence type="ECO:0000256" key="17">
    <source>
        <dbReference type="SAM" id="MobiDB-lite"/>
    </source>
</evidence>
<dbReference type="InterPro" id="IPR002018">
    <property type="entry name" value="CarbesteraseB"/>
</dbReference>
<dbReference type="AlphaFoldDB" id="A0A1L9PIZ4"/>
<evidence type="ECO:0000256" key="9">
    <source>
        <dbReference type="ARBA" id="ARBA00022679"/>
    </source>
</evidence>
<feature type="region of interest" description="Disordered" evidence="17">
    <location>
        <begin position="567"/>
        <end position="590"/>
    </location>
</feature>
<evidence type="ECO:0000313" key="19">
    <source>
        <dbReference type="EMBL" id="OJJ01443.1"/>
    </source>
</evidence>
<dbReference type="SUPFAM" id="SSF53474">
    <property type="entry name" value="alpha/beta-Hydrolases"/>
    <property type="match status" value="1"/>
</dbReference>
<comment type="catalytic activity">
    <reaction evidence="16">
        <text>L-lysyl(20)-[histone H4] + 3 S-adenosyl-L-methionine = N(6),N(6),N(6)-trimethyl-L-lysyl(20)-[histone H4] + 3 S-adenosyl-L-homocysteine + 3 H(+)</text>
        <dbReference type="Rhea" id="RHEA:64456"/>
        <dbReference type="Rhea" id="RHEA-COMP:15554"/>
        <dbReference type="Rhea" id="RHEA-COMP:15998"/>
        <dbReference type="ChEBI" id="CHEBI:15378"/>
        <dbReference type="ChEBI" id="CHEBI:29969"/>
        <dbReference type="ChEBI" id="CHEBI:57856"/>
        <dbReference type="ChEBI" id="CHEBI:59789"/>
        <dbReference type="ChEBI" id="CHEBI:61961"/>
        <dbReference type="EC" id="2.1.1.372"/>
    </reaction>
</comment>
<evidence type="ECO:0000256" key="15">
    <source>
        <dbReference type="ARBA" id="ARBA00030653"/>
    </source>
</evidence>
<dbReference type="OrthoDB" id="408631at2759"/>
<feature type="region of interest" description="Disordered" evidence="17">
    <location>
        <begin position="414"/>
        <end position="455"/>
    </location>
</feature>
<organism evidence="19 20">
    <name type="scientific">Aspergillus versicolor CBS 583.65</name>
    <dbReference type="NCBI Taxonomy" id="1036611"/>
    <lineage>
        <taxon>Eukaryota</taxon>
        <taxon>Fungi</taxon>
        <taxon>Dikarya</taxon>
        <taxon>Ascomycota</taxon>
        <taxon>Pezizomycotina</taxon>
        <taxon>Eurotiomycetes</taxon>
        <taxon>Eurotiomycetidae</taxon>
        <taxon>Eurotiales</taxon>
        <taxon>Aspergillaceae</taxon>
        <taxon>Aspergillus</taxon>
        <taxon>Aspergillus subgen. Nidulantes</taxon>
    </lineage>
</organism>
<evidence type="ECO:0000256" key="3">
    <source>
        <dbReference type="ARBA" id="ARBA00004286"/>
    </source>
</evidence>
<dbReference type="Gene3D" id="1.10.10.1700">
    <property type="entry name" value="Histone-lysine N-methyltransferase"/>
    <property type="match status" value="1"/>
</dbReference>
<comment type="subcellular location">
    <subcellularLocation>
        <location evidence="3">Chromosome</location>
    </subcellularLocation>
    <subcellularLocation>
        <location evidence="2">Nucleus</location>
    </subcellularLocation>
</comment>
<evidence type="ECO:0000313" key="20">
    <source>
        <dbReference type="Proteomes" id="UP000184073"/>
    </source>
</evidence>
<dbReference type="STRING" id="1036611.A0A1L9PIZ4"/>
<dbReference type="InterPro" id="IPR041938">
    <property type="entry name" value="Hist-Lys_N-MTase_N"/>
</dbReference>
<feature type="domain" description="SET" evidence="18">
    <location>
        <begin position="120"/>
        <end position="234"/>
    </location>
</feature>
<evidence type="ECO:0000256" key="14">
    <source>
        <dbReference type="ARBA" id="ARBA00024057"/>
    </source>
</evidence>
<dbReference type="Proteomes" id="UP000184073">
    <property type="component" value="Unassembled WGS sequence"/>
</dbReference>
<dbReference type="RefSeq" id="XP_040667205.1">
    <property type="nucleotide sequence ID" value="XM_040806789.1"/>
</dbReference>
<dbReference type="GeneID" id="63722300"/>
<keyword evidence="9" id="KW-0808">Transferase</keyword>
<evidence type="ECO:0000256" key="11">
    <source>
        <dbReference type="ARBA" id="ARBA00022801"/>
    </source>
</evidence>
<dbReference type="CDD" id="cd10524">
    <property type="entry name" value="SET_Suv4-20-like"/>
    <property type="match status" value="1"/>
</dbReference>
<evidence type="ECO:0000256" key="5">
    <source>
        <dbReference type="ARBA" id="ARBA00014232"/>
    </source>
</evidence>
<feature type="compositionally biased region" description="Polar residues" evidence="17">
    <location>
        <begin position="349"/>
        <end position="362"/>
    </location>
</feature>
<evidence type="ECO:0000256" key="1">
    <source>
        <dbReference type="ARBA" id="ARBA00001984"/>
    </source>
</evidence>
<feature type="region of interest" description="Disordered" evidence="17">
    <location>
        <begin position="337"/>
        <end position="392"/>
    </location>
</feature>
<evidence type="ECO:0000256" key="12">
    <source>
        <dbReference type="ARBA" id="ARBA00022853"/>
    </source>
</evidence>